<protein>
    <recommendedName>
        <fullName evidence="3">Peptidase</fullName>
    </recommendedName>
</protein>
<dbReference type="InterPro" id="IPR032676">
    <property type="entry name" value="YkuD_2"/>
</dbReference>
<dbReference type="AlphaFoldDB" id="A0A1V9G2Q3"/>
<evidence type="ECO:0000313" key="2">
    <source>
        <dbReference type="Proteomes" id="UP000192796"/>
    </source>
</evidence>
<name>A0A1V9G2Q3_9BACT</name>
<accession>A0A1V9G2Q3</accession>
<sequence>MKRVILTTIVLLFCFLLAGAAWYYSKLKTGTRTTHRTANITASPALMGRLNSRANQLQLYAKQHAYNADLCFLIDMSIESGRNRFFIYDLQKDSILDAGLVAHGSCNKNWLSGRQYGNETGCGCTSLGKYKIGNPYKGKFGTAYKLYGLDSTNSNAFKRFVVLHSFSCVPDEEVHPAPICQSLGCPMVSPAFMNKLAKIIDQSNKPVLLTIFDQNK</sequence>
<gene>
    <name evidence="1" type="ORF">A3860_19435</name>
</gene>
<evidence type="ECO:0008006" key="3">
    <source>
        <dbReference type="Google" id="ProtNLM"/>
    </source>
</evidence>
<dbReference type="Pfam" id="PF13645">
    <property type="entry name" value="YkuD_2"/>
    <property type="match status" value="1"/>
</dbReference>
<dbReference type="PANTHER" id="PTHR38477">
    <property type="entry name" value="HYPOTHETICAL EXPORTED PROTEIN"/>
    <property type="match status" value="1"/>
</dbReference>
<organism evidence="1 2">
    <name type="scientific">Niastella vici</name>
    <dbReference type="NCBI Taxonomy" id="1703345"/>
    <lineage>
        <taxon>Bacteria</taxon>
        <taxon>Pseudomonadati</taxon>
        <taxon>Bacteroidota</taxon>
        <taxon>Chitinophagia</taxon>
        <taxon>Chitinophagales</taxon>
        <taxon>Chitinophagaceae</taxon>
        <taxon>Niastella</taxon>
    </lineage>
</organism>
<keyword evidence="2" id="KW-1185">Reference proteome</keyword>
<reference evidence="1 2" key="1">
    <citation type="submission" date="2016-03" db="EMBL/GenBank/DDBJ databases">
        <title>Niastella vici sp. nov., isolated from farmland soil.</title>
        <authorList>
            <person name="Chen L."/>
            <person name="Wang D."/>
            <person name="Yang S."/>
            <person name="Wang G."/>
        </authorList>
    </citation>
    <scope>NUCLEOTIDE SEQUENCE [LARGE SCALE GENOMIC DNA]</scope>
    <source>
        <strain evidence="1 2">DJ57</strain>
    </source>
</reference>
<dbReference type="RefSeq" id="WP_245843514.1">
    <property type="nucleotide sequence ID" value="NZ_LVYD01000041.1"/>
</dbReference>
<dbReference type="PANTHER" id="PTHR38477:SF1">
    <property type="entry name" value="MUREIN L,D-TRANSPEPTIDASE CATALYTIC DOMAIN FAMILY PROTEIN"/>
    <property type="match status" value="1"/>
</dbReference>
<dbReference type="Proteomes" id="UP000192796">
    <property type="component" value="Unassembled WGS sequence"/>
</dbReference>
<dbReference type="EMBL" id="LVYD01000041">
    <property type="protein sequence ID" value="OQP64925.1"/>
    <property type="molecule type" value="Genomic_DNA"/>
</dbReference>
<proteinExistence type="predicted"/>
<evidence type="ECO:0000313" key="1">
    <source>
        <dbReference type="EMBL" id="OQP64925.1"/>
    </source>
</evidence>
<comment type="caution">
    <text evidence="1">The sequence shown here is derived from an EMBL/GenBank/DDBJ whole genome shotgun (WGS) entry which is preliminary data.</text>
</comment>
<dbReference type="STRING" id="1703345.A3860_19435"/>